<evidence type="ECO:0000313" key="6">
    <source>
        <dbReference type="EMBL" id="AEJ19508.1"/>
    </source>
</evidence>
<dbReference type="InterPro" id="IPR002616">
    <property type="entry name" value="tRNA_ribo_trans-like"/>
</dbReference>
<keyword evidence="4" id="KW-0671">Queuosine biosynthesis</keyword>
<feature type="binding site" evidence="4">
    <location>
        <begin position="94"/>
        <end position="98"/>
    </location>
    <ligand>
        <name>substrate</name>
    </ligand>
</feature>
<accession>F8F3D2</accession>
<dbReference type="GO" id="GO:0008616">
    <property type="term" value="P:tRNA queuosine(34) biosynthetic process"/>
    <property type="evidence" value="ECO:0007669"/>
    <property type="project" value="UniProtKB-UniRule"/>
</dbReference>
<evidence type="ECO:0000256" key="3">
    <source>
        <dbReference type="ARBA" id="ARBA00022694"/>
    </source>
</evidence>
<dbReference type="InterPro" id="IPR004803">
    <property type="entry name" value="TGT"/>
</dbReference>
<feature type="binding site" evidence="4">
    <location>
        <position position="311"/>
    </location>
    <ligand>
        <name>Zn(2+)</name>
        <dbReference type="ChEBI" id="CHEBI:29105"/>
    </ligand>
</feature>
<dbReference type="KEGG" id="scd:Spica_1362"/>
<dbReference type="Gene3D" id="3.20.20.105">
    <property type="entry name" value="Queuine tRNA-ribosyltransferase-like"/>
    <property type="match status" value="1"/>
</dbReference>
<dbReference type="InterPro" id="IPR050076">
    <property type="entry name" value="ArchSynthase1/Queuine_TRR"/>
</dbReference>
<proteinExistence type="inferred from homology"/>
<dbReference type="EC" id="2.4.2.29" evidence="4"/>
<feature type="binding site" evidence="4">
    <location>
        <position position="342"/>
    </location>
    <ligand>
        <name>Zn(2+)</name>
        <dbReference type="ChEBI" id="CHEBI:29105"/>
    </ligand>
</feature>
<reference evidence="7" key="1">
    <citation type="journal article" date="2013" name="Stand. Genomic Sci.">
        <title>Genome sequence of the thermophilic fresh-water bacterium Spirochaeta caldaria type strain (H1(T)), reclassification of Spirochaeta caldaria, Spirochaeta stenostrepta, and Spirochaeta zuelzerae in the genus Treponema as Treponema caldaria comb. nov., Treponema stenostrepta comb. nov., and Treponema zuelzerae comb. nov., and emendation of the genus Treponema.</title>
        <authorList>
            <person name="Abt B."/>
            <person name="Goker M."/>
            <person name="Scheuner C."/>
            <person name="Han C."/>
            <person name="Lu M."/>
            <person name="Misra M."/>
            <person name="Lapidus A."/>
            <person name="Nolan M."/>
            <person name="Lucas S."/>
            <person name="Hammon N."/>
            <person name="Deshpande S."/>
            <person name="Cheng J.F."/>
            <person name="Tapia R."/>
            <person name="Goodwin L.A."/>
            <person name="Pitluck S."/>
            <person name="Liolios K."/>
            <person name="Pagani I."/>
            <person name="Ivanova N."/>
            <person name="Mavromatis K."/>
            <person name="Mikhailova N."/>
            <person name="Huntemann M."/>
            <person name="Pati A."/>
            <person name="Chen A."/>
            <person name="Palaniappan K."/>
            <person name="Land M."/>
            <person name="Hauser L."/>
            <person name="Jeffries C.D."/>
            <person name="Rohde M."/>
            <person name="Spring S."/>
            <person name="Gronow S."/>
            <person name="Detter J.C."/>
            <person name="Bristow J."/>
            <person name="Eisen J.A."/>
            <person name="Markowitz V."/>
            <person name="Hugenholtz P."/>
            <person name="Kyrpides N.C."/>
            <person name="Woyke T."/>
            <person name="Klenk H.P."/>
        </authorList>
    </citation>
    <scope>NUCLEOTIDE SEQUENCE</scope>
    <source>
        <strain evidence="7">ATCC 51460 / DSM 7334 / H1</strain>
    </source>
</reference>
<dbReference type="EMBL" id="CP002868">
    <property type="protein sequence ID" value="AEJ19508.1"/>
    <property type="molecule type" value="Genomic_DNA"/>
</dbReference>
<feature type="binding site" evidence="4">
    <location>
        <position position="196"/>
    </location>
    <ligand>
        <name>substrate</name>
    </ligand>
</feature>
<dbReference type="OrthoDB" id="9805417at2"/>
<protein>
    <recommendedName>
        <fullName evidence="4">Queuine tRNA-ribosyltransferase</fullName>
        <ecNumber evidence="4">2.4.2.29</ecNumber>
    </recommendedName>
    <alternativeName>
        <fullName evidence="4">Guanine insertion enzyme</fullName>
    </alternativeName>
    <alternativeName>
        <fullName evidence="4">tRNA-guanine transglycosylase</fullName>
    </alternativeName>
</protein>
<dbReference type="HAMAP" id="MF_00168">
    <property type="entry name" value="Q_tRNA_Tgt"/>
    <property type="match status" value="1"/>
</dbReference>
<evidence type="ECO:0000259" key="5">
    <source>
        <dbReference type="Pfam" id="PF01702"/>
    </source>
</evidence>
<dbReference type="NCBIfam" id="TIGR00449">
    <property type="entry name" value="tgt_general"/>
    <property type="match status" value="1"/>
</dbReference>
<dbReference type="UniPathway" id="UPA00392"/>
<feature type="region of interest" description="RNA binding; important for wobble base 34 recognition" evidence="4">
    <location>
        <begin position="278"/>
        <end position="282"/>
    </location>
</feature>
<feature type="region of interest" description="RNA binding" evidence="4">
    <location>
        <begin position="254"/>
        <end position="260"/>
    </location>
</feature>
<comment type="subunit">
    <text evidence="4">Homodimer. Within each dimer, one monomer is responsible for RNA recognition and catalysis, while the other monomer binds to the replacement base PreQ1.</text>
</comment>
<dbReference type="HOGENOM" id="CLU_022060_0_1_12"/>
<organism evidence="6 7">
    <name type="scientific">Gracilinema caldarium (strain ATCC 51460 / DSM 7334 / H1)</name>
    <name type="common">Treponema caldarium</name>
    <dbReference type="NCBI Taxonomy" id="744872"/>
    <lineage>
        <taxon>Bacteria</taxon>
        <taxon>Pseudomonadati</taxon>
        <taxon>Spirochaetota</taxon>
        <taxon>Spirochaetia</taxon>
        <taxon>Spirochaetales</taxon>
        <taxon>Breznakiellaceae</taxon>
        <taxon>Gracilinema</taxon>
    </lineage>
</organism>
<evidence type="ECO:0000256" key="1">
    <source>
        <dbReference type="ARBA" id="ARBA00022676"/>
    </source>
</evidence>
<dbReference type="SUPFAM" id="SSF51713">
    <property type="entry name" value="tRNA-guanine transglycosylase"/>
    <property type="match status" value="1"/>
</dbReference>
<keyword evidence="4" id="KW-0479">Metal-binding</keyword>
<dbReference type="GO" id="GO:0005829">
    <property type="term" value="C:cytosol"/>
    <property type="evidence" value="ECO:0007669"/>
    <property type="project" value="TreeGrafter"/>
</dbReference>
<feature type="binding site" evidence="4">
    <location>
        <position position="223"/>
    </location>
    <ligand>
        <name>substrate</name>
    </ligand>
</feature>
<feature type="binding site" evidence="4">
    <location>
        <position position="313"/>
    </location>
    <ligand>
        <name>Zn(2+)</name>
        <dbReference type="ChEBI" id="CHEBI:29105"/>
    </ligand>
</feature>
<dbReference type="Proteomes" id="UP000000503">
    <property type="component" value="Chromosome"/>
</dbReference>
<comment type="function">
    <text evidence="4">Catalyzes the base-exchange of a guanine (G) residue with the queuine precursor 7-aminomethyl-7-deazaguanine (PreQ1) at position 34 (anticodon wobble position) in tRNAs with GU(N) anticodons (tRNA-Asp, -Asn, -His and -Tyr). Catalysis occurs through a double-displacement mechanism. The nucleophile active site attacks the C1' of nucleotide 34 to detach the guanine base from the RNA, forming a covalent enzyme-RNA intermediate. The proton acceptor active site deprotonates the incoming PreQ1, allowing a nucleophilic attack on the C1' of the ribose to form the product. After dissociation, two additional enzymatic reactions on the tRNA convert PreQ1 to queuine (Q), resulting in the hypermodified nucleoside queuosine (7-(((4,5-cis-dihydroxy-2-cyclopenten-1-yl)amino)methyl)-7-deazaguanosine).</text>
</comment>
<evidence type="ECO:0000256" key="2">
    <source>
        <dbReference type="ARBA" id="ARBA00022679"/>
    </source>
</evidence>
<keyword evidence="1 4" id="KW-0328">Glycosyltransferase</keyword>
<keyword evidence="4" id="KW-0862">Zinc</keyword>
<keyword evidence="2 4" id="KW-0808">Transferase</keyword>
<keyword evidence="3 4" id="KW-0819">tRNA processing</keyword>
<feature type="active site" description="Nucleophile" evidence="4">
    <location>
        <position position="273"/>
    </location>
</feature>
<dbReference type="PANTHER" id="PTHR46499">
    <property type="entry name" value="QUEUINE TRNA-RIBOSYLTRANSFERASE"/>
    <property type="match status" value="1"/>
</dbReference>
<gene>
    <name evidence="4" type="primary">tgt</name>
    <name evidence="6" type="ordered locus">Spica_1362</name>
</gene>
<dbReference type="eggNOG" id="COG0343">
    <property type="taxonomic scope" value="Bacteria"/>
</dbReference>
<dbReference type="STRING" id="744872.Spica_1362"/>
<feature type="binding site" evidence="4">
    <location>
        <position position="148"/>
    </location>
    <ligand>
        <name>substrate</name>
    </ligand>
</feature>
<keyword evidence="7" id="KW-1185">Reference proteome</keyword>
<comment type="cofactor">
    <cofactor evidence="4">
        <name>Zn(2+)</name>
        <dbReference type="ChEBI" id="CHEBI:29105"/>
    </cofactor>
    <text evidence="4">Binds 1 zinc ion per subunit.</text>
</comment>
<dbReference type="Pfam" id="PF01702">
    <property type="entry name" value="TGT"/>
    <property type="match status" value="1"/>
</dbReference>
<dbReference type="GO" id="GO:0008479">
    <property type="term" value="F:tRNA-guanosine(34) queuine transglycosylase activity"/>
    <property type="evidence" value="ECO:0007669"/>
    <property type="project" value="UniProtKB-UniRule"/>
</dbReference>
<dbReference type="PANTHER" id="PTHR46499:SF1">
    <property type="entry name" value="QUEUINE TRNA-RIBOSYLTRANSFERASE"/>
    <property type="match status" value="1"/>
</dbReference>
<name>F8F3D2_GRAC1</name>
<evidence type="ECO:0000256" key="4">
    <source>
        <dbReference type="HAMAP-Rule" id="MF_00168"/>
    </source>
</evidence>
<dbReference type="RefSeq" id="WP_013968818.1">
    <property type="nucleotide sequence ID" value="NC_015732.1"/>
</dbReference>
<comment type="catalytic activity">
    <reaction evidence="4">
        <text>7-aminomethyl-7-carbaguanine + guanosine(34) in tRNA = 7-aminomethyl-7-carbaguanosine(34) in tRNA + guanine</text>
        <dbReference type="Rhea" id="RHEA:24104"/>
        <dbReference type="Rhea" id="RHEA-COMP:10341"/>
        <dbReference type="Rhea" id="RHEA-COMP:10342"/>
        <dbReference type="ChEBI" id="CHEBI:16235"/>
        <dbReference type="ChEBI" id="CHEBI:58703"/>
        <dbReference type="ChEBI" id="CHEBI:74269"/>
        <dbReference type="ChEBI" id="CHEBI:82833"/>
        <dbReference type="EC" id="2.4.2.29"/>
    </reaction>
</comment>
<dbReference type="NCBIfam" id="TIGR00430">
    <property type="entry name" value="Q_tRNA_tgt"/>
    <property type="match status" value="1"/>
</dbReference>
<dbReference type="AlphaFoldDB" id="F8F3D2"/>
<feature type="binding site" evidence="4">
    <location>
        <position position="316"/>
    </location>
    <ligand>
        <name>Zn(2+)</name>
        <dbReference type="ChEBI" id="CHEBI:29105"/>
    </ligand>
</feature>
<sequence length="382" mass="43015">MSETIFSVVHKDASSKARTGIIQLPHGPVETPVFMPVGTNGTVKAITVDDLHEIGFQIILSNTYHLYLRPGTGVIDAAGGLHRFIHWDKNILTDSGGFQVFSLAPFRKITEGGAKFRSHIDGSYHLLSPERVVEIQSILGSDIQMQLDVCTSYGTNYKDAEKALIITDKWLKRAKSAWEAVTDDGIYQGKLFAIVQGNFYKDLRQRSAELVVAADTPGIAIGGLSVGEPFEVFTEYLQYTTALLPEHKPRYVMGIGTPEFILEAIEQGVDMFDCVFPTRTGRNGLLFTRQGPITIKKGKYEYDFNPIDEECTCKVCRNYSRSYLRHLYRTGEILSSILASYHNLYFLHDLVRSARRAIQENRYTSFKKDFLYSYKSGTSKNE</sequence>
<dbReference type="GO" id="GO:0046872">
    <property type="term" value="F:metal ion binding"/>
    <property type="evidence" value="ECO:0007669"/>
    <property type="project" value="UniProtKB-KW"/>
</dbReference>
<evidence type="ECO:0000313" key="7">
    <source>
        <dbReference type="Proteomes" id="UP000000503"/>
    </source>
</evidence>
<dbReference type="InterPro" id="IPR036511">
    <property type="entry name" value="TGT-like_sf"/>
</dbReference>
<comment type="pathway">
    <text evidence="4">tRNA modification; tRNA-queuosine biosynthesis.</text>
</comment>
<feature type="active site" description="Proton acceptor" evidence="4">
    <location>
        <position position="94"/>
    </location>
</feature>
<comment type="similarity">
    <text evidence="4">Belongs to the queuine tRNA-ribosyltransferase family.</text>
</comment>
<feature type="domain" description="tRNA-guanine(15) transglycosylase-like" evidence="5">
    <location>
        <begin position="15"/>
        <end position="375"/>
    </location>
</feature>